<dbReference type="Gene3D" id="3.80.10.10">
    <property type="entry name" value="Ribonuclease Inhibitor"/>
    <property type="match status" value="1"/>
</dbReference>
<dbReference type="InterPro" id="IPR026906">
    <property type="entry name" value="LRR_5"/>
</dbReference>
<dbReference type="Pfam" id="PF13306">
    <property type="entry name" value="LRR_5"/>
    <property type="match status" value="1"/>
</dbReference>
<evidence type="ECO:0000313" key="1">
    <source>
        <dbReference type="EMBL" id="JAP90532.1"/>
    </source>
</evidence>
<dbReference type="EMBL" id="GDID01006074">
    <property type="protein sequence ID" value="JAP90532.1"/>
    <property type="molecule type" value="Transcribed_RNA"/>
</dbReference>
<dbReference type="InterPro" id="IPR032675">
    <property type="entry name" value="LRR_dom_sf"/>
</dbReference>
<organism evidence="1">
    <name type="scientific">Trepomonas sp. PC1</name>
    <dbReference type="NCBI Taxonomy" id="1076344"/>
    <lineage>
        <taxon>Eukaryota</taxon>
        <taxon>Metamonada</taxon>
        <taxon>Diplomonadida</taxon>
        <taxon>Hexamitidae</taxon>
        <taxon>Hexamitinae</taxon>
        <taxon>Trepomonas</taxon>
    </lineage>
</organism>
<proteinExistence type="predicted"/>
<feature type="non-terminal residue" evidence="1">
    <location>
        <position position="1"/>
    </location>
</feature>
<dbReference type="AlphaFoldDB" id="A0A146K0U6"/>
<reference evidence="1" key="1">
    <citation type="submission" date="2015-07" db="EMBL/GenBank/DDBJ databases">
        <title>Adaptation to a free-living lifestyle via gene acquisitions in the diplomonad Trepomonas sp. PC1.</title>
        <authorList>
            <person name="Xu F."/>
            <person name="Jerlstrom-Hultqvist J."/>
            <person name="Kolisko M."/>
            <person name="Simpson A.G.B."/>
            <person name="Roger A.J."/>
            <person name="Svard S.G."/>
            <person name="Andersson J.O."/>
        </authorList>
    </citation>
    <scope>NUCLEOTIDE SEQUENCE</scope>
    <source>
        <strain evidence="1">PC1</strain>
    </source>
</reference>
<feature type="non-terminal residue" evidence="1">
    <location>
        <position position="115"/>
    </location>
</feature>
<protein>
    <submittedName>
        <fullName evidence="1">Leucine rich repeats-containing protein</fullName>
    </submittedName>
</protein>
<accession>A0A146K0U6</accession>
<sequence length="115" mass="13567">LNKMLQPNIIYLESDKITHLTYKKFSQMDVLRSAYFKNVTEIGPMCFTKNRCLFKLKLPNLKIIRSQAFALSGILQLNIDKVELIEKKAFFQSQIRYIRNCLIKTIPNRCFKDCD</sequence>
<name>A0A146K0U6_9EUKA</name>
<gene>
    <name evidence="1" type="ORF">TPC1_20169</name>
</gene>